<evidence type="ECO:0000313" key="2">
    <source>
        <dbReference type="Proteomes" id="UP000011713"/>
    </source>
</evidence>
<keyword evidence="2" id="KW-1185">Reference proteome</keyword>
<evidence type="ECO:0000313" key="1">
    <source>
        <dbReference type="EnsemblProtists" id="HpaP811733"/>
    </source>
</evidence>
<dbReference type="VEuPathDB" id="FungiDB:HpaG811733"/>
<sequence length="80" mass="8612">MGGGRKCAANVVRSAGVGQKKGSSSFLRATWTFDTQPRSEYMATLMMKSTCSAKHLESPTSQKTVSLKTGMNNMLLLLVP</sequence>
<dbReference type="AlphaFoldDB" id="M4BYT5"/>
<reference evidence="2" key="1">
    <citation type="journal article" date="2010" name="Science">
        <title>Signatures of adaptation to obligate biotrophy in the Hyaloperonospora arabidopsidis genome.</title>
        <authorList>
            <person name="Baxter L."/>
            <person name="Tripathy S."/>
            <person name="Ishaque N."/>
            <person name="Boot N."/>
            <person name="Cabral A."/>
            <person name="Kemen E."/>
            <person name="Thines M."/>
            <person name="Ah-Fong A."/>
            <person name="Anderson R."/>
            <person name="Badejoko W."/>
            <person name="Bittner-Eddy P."/>
            <person name="Boore J.L."/>
            <person name="Chibucos M.C."/>
            <person name="Coates M."/>
            <person name="Dehal P."/>
            <person name="Delehaunty K."/>
            <person name="Dong S."/>
            <person name="Downton P."/>
            <person name="Dumas B."/>
            <person name="Fabro G."/>
            <person name="Fronick C."/>
            <person name="Fuerstenberg S.I."/>
            <person name="Fulton L."/>
            <person name="Gaulin E."/>
            <person name="Govers F."/>
            <person name="Hughes L."/>
            <person name="Humphray S."/>
            <person name="Jiang R.H."/>
            <person name="Judelson H."/>
            <person name="Kamoun S."/>
            <person name="Kyung K."/>
            <person name="Meijer H."/>
            <person name="Minx P."/>
            <person name="Morris P."/>
            <person name="Nelson J."/>
            <person name="Phuntumart V."/>
            <person name="Qutob D."/>
            <person name="Rehmany A."/>
            <person name="Rougon-Cardoso A."/>
            <person name="Ryden P."/>
            <person name="Torto-Alalibo T."/>
            <person name="Studholme D."/>
            <person name="Wang Y."/>
            <person name="Win J."/>
            <person name="Wood J."/>
            <person name="Clifton S.W."/>
            <person name="Rogers J."/>
            <person name="Van den Ackerveken G."/>
            <person name="Jones J.D."/>
            <person name="McDowell J.M."/>
            <person name="Beynon J."/>
            <person name="Tyler B.M."/>
        </authorList>
    </citation>
    <scope>NUCLEOTIDE SEQUENCE [LARGE SCALE GENOMIC DNA]</scope>
    <source>
        <strain evidence="2">Emoy2</strain>
    </source>
</reference>
<accession>M4BYT5</accession>
<protein>
    <submittedName>
        <fullName evidence="1">Uncharacterized protein</fullName>
    </submittedName>
</protein>
<dbReference type="EnsemblProtists" id="HpaT811733">
    <property type="protein sequence ID" value="HpaP811733"/>
    <property type="gene ID" value="HpaG811733"/>
</dbReference>
<dbReference type="EMBL" id="JH598050">
    <property type="status" value="NOT_ANNOTATED_CDS"/>
    <property type="molecule type" value="Genomic_DNA"/>
</dbReference>
<dbReference type="Proteomes" id="UP000011713">
    <property type="component" value="Unassembled WGS sequence"/>
</dbReference>
<dbReference type="InParanoid" id="M4BYT5"/>
<reference evidence="1" key="2">
    <citation type="submission" date="2015-06" db="UniProtKB">
        <authorList>
            <consortium name="EnsemblProtists"/>
        </authorList>
    </citation>
    <scope>IDENTIFICATION</scope>
    <source>
        <strain evidence="1">Emoy2</strain>
    </source>
</reference>
<organism evidence="1 2">
    <name type="scientific">Hyaloperonospora arabidopsidis (strain Emoy2)</name>
    <name type="common">Downy mildew agent</name>
    <name type="synonym">Peronospora arabidopsidis</name>
    <dbReference type="NCBI Taxonomy" id="559515"/>
    <lineage>
        <taxon>Eukaryota</taxon>
        <taxon>Sar</taxon>
        <taxon>Stramenopiles</taxon>
        <taxon>Oomycota</taxon>
        <taxon>Peronosporomycetes</taxon>
        <taxon>Peronosporales</taxon>
        <taxon>Peronosporaceae</taxon>
        <taxon>Hyaloperonospora</taxon>
    </lineage>
</organism>
<name>M4BYT5_HYAAE</name>
<proteinExistence type="predicted"/>
<dbReference type="HOGENOM" id="CLU_2594897_0_0_1"/>